<dbReference type="AlphaFoldDB" id="A0A841HP31"/>
<keyword evidence="3" id="KW-0732">Signal</keyword>
<accession>A0A841HP31</accession>
<comment type="similarity">
    <text evidence="1">Belongs to the beta/gamma-crystallin family.</text>
</comment>
<evidence type="ECO:0000256" key="1">
    <source>
        <dbReference type="ARBA" id="ARBA00009646"/>
    </source>
</evidence>
<evidence type="ECO:0000256" key="3">
    <source>
        <dbReference type="SAM" id="SignalP"/>
    </source>
</evidence>
<feature type="domain" description="Beta/gamma crystallin 'Greek key'" evidence="4">
    <location>
        <begin position="67"/>
        <end position="108"/>
    </location>
</feature>
<dbReference type="PROSITE" id="PS50915">
    <property type="entry name" value="CRYSTALLIN_BETA_GAMMA"/>
    <property type="match status" value="2"/>
</dbReference>
<dbReference type="EMBL" id="JACHHZ010000003">
    <property type="protein sequence ID" value="MBB6093822.1"/>
    <property type="molecule type" value="Genomic_DNA"/>
</dbReference>
<dbReference type="Gene3D" id="2.60.20.10">
    <property type="entry name" value="Crystallins"/>
    <property type="match status" value="2"/>
</dbReference>
<feature type="signal peptide" evidence="3">
    <location>
        <begin position="1"/>
        <end position="26"/>
    </location>
</feature>
<dbReference type="Pfam" id="PF00030">
    <property type="entry name" value="Crystall"/>
    <property type="match status" value="2"/>
</dbReference>
<name>A0A841HP31_9GAMM</name>
<evidence type="ECO:0000256" key="2">
    <source>
        <dbReference type="ARBA" id="ARBA00022737"/>
    </source>
</evidence>
<dbReference type="SUPFAM" id="SSF49695">
    <property type="entry name" value="gamma-Crystallin-like"/>
    <property type="match status" value="1"/>
</dbReference>
<dbReference type="SMART" id="SM00247">
    <property type="entry name" value="XTALbg"/>
    <property type="match status" value="2"/>
</dbReference>
<feature type="domain" description="Beta/gamma crystallin 'Greek key'" evidence="4">
    <location>
        <begin position="156"/>
        <end position="197"/>
    </location>
</feature>
<dbReference type="InterPro" id="IPR001064">
    <property type="entry name" value="Beta/gamma_crystallin"/>
</dbReference>
<evidence type="ECO:0000313" key="5">
    <source>
        <dbReference type="EMBL" id="MBB6093822.1"/>
    </source>
</evidence>
<dbReference type="Proteomes" id="UP000588068">
    <property type="component" value="Unassembled WGS sequence"/>
</dbReference>
<proteinExistence type="inferred from homology"/>
<keyword evidence="6" id="KW-1185">Reference proteome</keyword>
<evidence type="ECO:0000313" key="6">
    <source>
        <dbReference type="Proteomes" id="UP000588068"/>
    </source>
</evidence>
<keyword evidence="2" id="KW-0677">Repeat</keyword>
<feature type="chain" id="PRO_5032898780" description="Beta/gamma crystallin 'Greek key' domain-containing protein" evidence="3">
    <location>
        <begin position="27"/>
        <end position="269"/>
    </location>
</feature>
<organism evidence="5 6">
    <name type="scientific">Povalibacter uvarum</name>
    <dbReference type="NCBI Taxonomy" id="732238"/>
    <lineage>
        <taxon>Bacteria</taxon>
        <taxon>Pseudomonadati</taxon>
        <taxon>Pseudomonadota</taxon>
        <taxon>Gammaproteobacteria</taxon>
        <taxon>Steroidobacterales</taxon>
        <taxon>Steroidobacteraceae</taxon>
        <taxon>Povalibacter</taxon>
    </lineage>
</organism>
<gene>
    <name evidence="5" type="ORF">HNQ60_002703</name>
</gene>
<comment type="caution">
    <text evidence="5">The sequence shown here is derived from an EMBL/GenBank/DDBJ whole genome shotgun (WGS) entry which is preliminary data.</text>
</comment>
<dbReference type="InterPro" id="IPR011024">
    <property type="entry name" value="G_crystallin-like"/>
</dbReference>
<evidence type="ECO:0000259" key="4">
    <source>
        <dbReference type="PROSITE" id="PS50915"/>
    </source>
</evidence>
<sequence>MPYRPAQKVIPFAGLVMLLASTASFAEISLFQDNNFQGKEFRTRDEVQNLKGVGLNDQASSVIIDRGRWLVCTDADFGGRCITLDAGRYGSLGAMGLNDQISSIRPDSGRDNGRDAVLLFQDDGFKGESLPISINESDLKSRGFNDRASSVVISYGRWEICSDSDFRGRCETLDPGRYSSLRAIGLNDAVSSVRRVGRDSGGWSGSNPGSGQPRVVMGRNGVGEVIFSENRCVVYYKDGRRTSNASSCSGSQIDRADNAMERYRRERGL</sequence>
<protein>
    <recommendedName>
        <fullName evidence="4">Beta/gamma crystallin 'Greek key' domain-containing protein</fullName>
    </recommendedName>
</protein>
<reference evidence="5 6" key="1">
    <citation type="submission" date="2020-08" db="EMBL/GenBank/DDBJ databases">
        <title>Genomic Encyclopedia of Type Strains, Phase IV (KMG-IV): sequencing the most valuable type-strain genomes for metagenomic binning, comparative biology and taxonomic classification.</title>
        <authorList>
            <person name="Goeker M."/>
        </authorList>
    </citation>
    <scope>NUCLEOTIDE SEQUENCE [LARGE SCALE GENOMIC DNA]</scope>
    <source>
        <strain evidence="5 6">DSM 26723</strain>
    </source>
</reference>